<dbReference type="Gene3D" id="1.10.150.720">
    <property type="entry name" value="Haloacid dehalogenase-like hydrolase"/>
    <property type="match status" value="1"/>
</dbReference>
<name>A0ABR1SWJ7_9PEZI</name>
<dbReference type="PANTHER" id="PTHR46191:SF2">
    <property type="entry name" value="HALOACID DEHALOGENASE-LIKE HYDROLASE DOMAIN-CONTAINING PROTEIN 3"/>
    <property type="match status" value="1"/>
</dbReference>
<evidence type="ECO:0000313" key="1">
    <source>
        <dbReference type="EMBL" id="KAK8038682.1"/>
    </source>
</evidence>
<dbReference type="EMBL" id="JAQQWK010000006">
    <property type="protein sequence ID" value="KAK8038682.1"/>
    <property type="molecule type" value="Genomic_DNA"/>
</dbReference>
<dbReference type="Proteomes" id="UP001444661">
    <property type="component" value="Unassembled WGS sequence"/>
</dbReference>
<evidence type="ECO:0000313" key="2">
    <source>
        <dbReference type="Proteomes" id="UP001444661"/>
    </source>
</evidence>
<protein>
    <submittedName>
        <fullName evidence="1">Haloacid dehalogenase</fullName>
    </submittedName>
</protein>
<dbReference type="Gene3D" id="3.40.50.1000">
    <property type="entry name" value="HAD superfamily/HAD-like"/>
    <property type="match status" value="1"/>
</dbReference>
<keyword evidence="2" id="KW-1185">Reference proteome</keyword>
<proteinExistence type="predicted"/>
<dbReference type="SUPFAM" id="SSF56784">
    <property type="entry name" value="HAD-like"/>
    <property type="match status" value="1"/>
</dbReference>
<dbReference type="Pfam" id="PF00702">
    <property type="entry name" value="Hydrolase"/>
    <property type="match status" value="1"/>
</dbReference>
<sequence length="305" mass="33461">MAKAKPNLLLCFDAFGTLFKPKHTVALQYAEVARQCGFTGFTDGELQSTLKTAIKDESKKNPNYGKATGLGATKWWTNVIHNTFTPLSKDGQALPTDLAPKLLHRFASKEGYDVEPGLVSTLMALKQPSDERRFDKIVVGVVTNSDDRVPSILSSFGLNVSPMRYGTQLDDDARTAISRTDYDIDFHCMSYDVGVEKPDRRIFESAEHMLAQVVAAREGKDLAKAEADIKGAWQKVYVGDEHAKDVVGAMSAGWDPVLLDADGDSDAATRLTESHGQTLADSFKERSVLTVASIRELVLWLTGKM</sequence>
<dbReference type="InterPro" id="IPR051828">
    <property type="entry name" value="HAD-like_hydrolase_domain"/>
</dbReference>
<dbReference type="InterPro" id="IPR023214">
    <property type="entry name" value="HAD_sf"/>
</dbReference>
<gene>
    <name evidence="1" type="ORF">PG993_007093</name>
</gene>
<comment type="caution">
    <text evidence="1">The sequence shown here is derived from an EMBL/GenBank/DDBJ whole genome shotgun (WGS) entry which is preliminary data.</text>
</comment>
<accession>A0ABR1SWJ7</accession>
<dbReference type="InterPro" id="IPR044924">
    <property type="entry name" value="HAD-SF_hydro_IA_REG-2-like_cap"/>
</dbReference>
<dbReference type="InterPro" id="IPR036412">
    <property type="entry name" value="HAD-like_sf"/>
</dbReference>
<dbReference type="PANTHER" id="PTHR46191">
    <property type="match status" value="1"/>
</dbReference>
<organism evidence="1 2">
    <name type="scientific">Apiospora rasikravindrae</name>
    <dbReference type="NCBI Taxonomy" id="990691"/>
    <lineage>
        <taxon>Eukaryota</taxon>
        <taxon>Fungi</taxon>
        <taxon>Dikarya</taxon>
        <taxon>Ascomycota</taxon>
        <taxon>Pezizomycotina</taxon>
        <taxon>Sordariomycetes</taxon>
        <taxon>Xylariomycetidae</taxon>
        <taxon>Amphisphaeriales</taxon>
        <taxon>Apiosporaceae</taxon>
        <taxon>Apiospora</taxon>
    </lineage>
</organism>
<reference evidence="1 2" key="1">
    <citation type="submission" date="2023-01" db="EMBL/GenBank/DDBJ databases">
        <title>Analysis of 21 Apiospora genomes using comparative genomics revels a genus with tremendous synthesis potential of carbohydrate active enzymes and secondary metabolites.</title>
        <authorList>
            <person name="Sorensen T."/>
        </authorList>
    </citation>
    <scope>NUCLEOTIDE SEQUENCE [LARGE SCALE GENOMIC DNA]</scope>
    <source>
        <strain evidence="1 2">CBS 33761</strain>
    </source>
</reference>